<keyword evidence="1" id="KW-1133">Transmembrane helix</keyword>
<organism evidence="2 3">
    <name type="scientific">Romanomermis culicivorax</name>
    <name type="common">Nematode worm</name>
    <dbReference type="NCBI Taxonomy" id="13658"/>
    <lineage>
        <taxon>Eukaryota</taxon>
        <taxon>Metazoa</taxon>
        <taxon>Ecdysozoa</taxon>
        <taxon>Nematoda</taxon>
        <taxon>Enoplea</taxon>
        <taxon>Dorylaimia</taxon>
        <taxon>Mermithida</taxon>
        <taxon>Mermithoidea</taxon>
        <taxon>Mermithidae</taxon>
        <taxon>Romanomermis</taxon>
    </lineage>
</organism>
<keyword evidence="1" id="KW-0812">Transmembrane</keyword>
<protein>
    <submittedName>
        <fullName evidence="3">Uncharacterized protein</fullName>
    </submittedName>
</protein>
<keyword evidence="1" id="KW-0472">Membrane</keyword>
<evidence type="ECO:0000256" key="1">
    <source>
        <dbReference type="SAM" id="Phobius"/>
    </source>
</evidence>
<dbReference type="AlphaFoldDB" id="A0A915HV47"/>
<proteinExistence type="predicted"/>
<dbReference type="Proteomes" id="UP000887565">
    <property type="component" value="Unplaced"/>
</dbReference>
<evidence type="ECO:0000313" key="3">
    <source>
        <dbReference type="WBParaSite" id="nRc.2.0.1.t05774-RA"/>
    </source>
</evidence>
<reference evidence="3" key="1">
    <citation type="submission" date="2022-11" db="UniProtKB">
        <authorList>
            <consortium name="WormBaseParasite"/>
        </authorList>
    </citation>
    <scope>IDENTIFICATION</scope>
</reference>
<feature type="transmembrane region" description="Helical" evidence="1">
    <location>
        <begin position="49"/>
        <end position="76"/>
    </location>
</feature>
<evidence type="ECO:0000313" key="2">
    <source>
        <dbReference type="Proteomes" id="UP000887565"/>
    </source>
</evidence>
<accession>A0A915HV47</accession>
<keyword evidence="2" id="KW-1185">Reference proteome</keyword>
<name>A0A915HV47_ROMCU</name>
<dbReference type="WBParaSite" id="nRc.2.0.1.t05774-RA">
    <property type="protein sequence ID" value="nRc.2.0.1.t05774-RA"/>
    <property type="gene ID" value="nRc.2.0.1.g05774"/>
</dbReference>
<sequence length="130" mass="14257">MTYQSNVSGATARSATQASNVSFMSILATSVRTGKQKMSRIRDAKGRKAVLIGCCCGLFISMMMGAATLLVIGLMLGVDIKELIKLRDEFEEAICDKNVSIESRNNRELGLKHEHQLSSKSSFLLQPEKD</sequence>